<proteinExistence type="predicted"/>
<evidence type="ECO:0000259" key="3">
    <source>
        <dbReference type="Pfam" id="PF06381"/>
    </source>
</evidence>
<reference evidence="4" key="1">
    <citation type="journal article" date="2024" name="J. Gen. Virol.">
        <title>Novel phages of Pseudomonas syringae unveil numerous potential auxiliary metabolic genes.</title>
        <authorList>
            <person name="Feltin C."/>
            <person name="Garneau J.R."/>
            <person name="Morris C.E."/>
            <person name="Berard A."/>
            <person name="Torres-Barcelo C."/>
        </authorList>
    </citation>
    <scope>NUCLEOTIDE SEQUENCE</scope>
</reference>
<dbReference type="Pfam" id="PF06381">
    <property type="entry name" value="Phage_portal_3"/>
    <property type="match status" value="1"/>
</dbReference>
<evidence type="ECO:0000259" key="2">
    <source>
        <dbReference type="Pfam" id="PF03496"/>
    </source>
</evidence>
<organism evidence="4">
    <name type="scientific">Pseudomonas phage Orimi01</name>
    <dbReference type="NCBI Taxonomy" id="3138541"/>
    <lineage>
        <taxon>Viruses</taxon>
    </lineage>
</organism>
<feature type="domain" description="Anti-CBASS protein Acb1-like N-terminal" evidence="3">
    <location>
        <begin position="100"/>
        <end position="453"/>
    </location>
</feature>
<name>A0AAU6W1V6_9VIRU</name>
<protein>
    <recommendedName>
        <fullName evidence="5">DUF1073 domain-containing protein</fullName>
    </recommendedName>
</protein>
<dbReference type="InterPro" id="IPR024459">
    <property type="entry name" value="Acb1-like_N"/>
</dbReference>
<feature type="region of interest" description="Disordered" evidence="1">
    <location>
        <begin position="1"/>
        <end position="27"/>
    </location>
</feature>
<evidence type="ECO:0000313" key="4">
    <source>
        <dbReference type="EMBL" id="XAI70661.1"/>
    </source>
</evidence>
<evidence type="ECO:0008006" key="5">
    <source>
        <dbReference type="Google" id="ProtNLM"/>
    </source>
</evidence>
<dbReference type="PROSITE" id="PS51996">
    <property type="entry name" value="TR_MART"/>
    <property type="match status" value="1"/>
</dbReference>
<dbReference type="Gene3D" id="3.90.176.10">
    <property type="entry name" value="Toxin ADP-ribosyltransferase, Chain A, domain 1"/>
    <property type="match status" value="1"/>
</dbReference>
<dbReference type="GO" id="GO:0005576">
    <property type="term" value="C:extracellular region"/>
    <property type="evidence" value="ECO:0007669"/>
    <property type="project" value="InterPro"/>
</dbReference>
<feature type="compositionally biased region" description="Polar residues" evidence="1">
    <location>
        <begin position="546"/>
        <end position="558"/>
    </location>
</feature>
<feature type="domain" description="ADP ribosyltransferase" evidence="2">
    <location>
        <begin position="545"/>
        <end position="681"/>
    </location>
</feature>
<evidence type="ECO:0000256" key="1">
    <source>
        <dbReference type="SAM" id="MobiDB-lite"/>
    </source>
</evidence>
<feature type="compositionally biased region" description="Basic and acidic residues" evidence="1">
    <location>
        <begin position="512"/>
        <end position="534"/>
    </location>
</feature>
<dbReference type="SUPFAM" id="SSF56399">
    <property type="entry name" value="ADP-ribosylation"/>
    <property type="match status" value="1"/>
</dbReference>
<sequence>MAKPDKKKSKQKMVAKPLPAASKSVTPQRDKAANIAIVRARAAEKPADKIPKFIIQPPALMPGVVPKGETSAVAMDYAPGLYDYAQQYMNSEFQGFPGYPYLASLSTRSEYRSFASTMASELTREWIKVKSTVDQKQSKDNPRIAELEKALEEFNVRGVIQQVAAQECLFGRGQISVNIKGATDSLPLVLSPRTVKQGSLTSFTAIEAMWTSPSAYNALDPTAPDFYRPREWFLLGKQVHASRLLTVITRPLPDMLKPAYNFSGMSLSQLAQPYVENWLRTRQSVSDLINNFSITVLKTNMDQVLQGNDDGADVFARADLFTLMRSNRGLMVMDMEKEDIGQVNTPLSGLHELQAQAQEHLCSVTRIPAMILTGISPSGLNASSEGEVRAFYDWISSQQESFWKPPIKVMIDLLMLHLWGEIDETISFEFNPLWQTSELDKSTIRNTNATADASMIDRGVLSQEEVRERLANDPDSGYAGIDAEDVPEIPEEPDQQGFSGQPDGSDEDDGEGEAKTASDADFDENKHPRSDDGKFGSNGLGKPARLTSSEKSAVSSYTGDDFMRANAELRSGGEPDAQAKRVDSAIEKSYLQSGQTLYRGMTREAAKQLFPSGSINAGDTISDKAFLSTSKSANVAGSIGLGGVVLKIEVGDGQKGLDMQGLSRNEYEKEVLLPRNAKMTVLGTVAPKNPGDPVVVRVAYGSK</sequence>
<accession>A0AAU6W1V6</accession>
<dbReference type="EMBL" id="PP179326">
    <property type="protein sequence ID" value="XAI70661.1"/>
    <property type="molecule type" value="Genomic_DNA"/>
</dbReference>
<dbReference type="Pfam" id="PF03496">
    <property type="entry name" value="ADPrib_exo_Tox"/>
    <property type="match status" value="1"/>
</dbReference>
<feature type="compositionally biased region" description="Basic residues" evidence="1">
    <location>
        <begin position="1"/>
        <end position="13"/>
    </location>
</feature>
<feature type="region of interest" description="Disordered" evidence="1">
    <location>
        <begin position="470"/>
        <end position="559"/>
    </location>
</feature>
<dbReference type="InterPro" id="IPR003540">
    <property type="entry name" value="ADP-ribosyltransferase"/>
</dbReference>
<gene>
    <name evidence="4" type="ORF">Orimi01_00004</name>
</gene>
<feature type="compositionally biased region" description="Acidic residues" evidence="1">
    <location>
        <begin position="482"/>
        <end position="494"/>
    </location>
</feature>